<feature type="domain" description="GGDEF" evidence="2">
    <location>
        <begin position="427"/>
        <end position="558"/>
    </location>
</feature>
<name>A0A9D2B2H7_9FIRM</name>
<proteinExistence type="predicted"/>
<sequence>MSGMKKRKFHIEVWIFLLVICCFVLLSWNRSPRETSFMDEEEVYELDTVWYSDRQEEGISSLPASFACDENGTATVYTTVSDNWAEYGNTLCFRASQEKVRIWLDGNLVLEQGGVDSDTRMFGKSPSSSWVMLRLDPGSEGKELRIELSSPYEEYQGLLNQVYIGTKTALLFFILRTYGVGFATALLLLVISVVMLLFHVLYLVRKVPGNQFFLLGLFGMLTGIWMLGESYMLQFFTDKLMWWYNVTFLSLHLLPLPLLRLVENLPDFTYRKVCQYSRFFQMGYLCVLIVLQTTGIRDFMQMLNLSLVMLLLLCVGIPILIYWDYLHNKNKKISSMVIALTVLCVFACVELAYDLVNIRRQVGSFLQVGVLAFYILVCYFTIRRAINLYVQGMESAYYKKLSYLDQMTGCRNRRAFMERENAWAPGQEDVFLMADLNDLKQVNDLLGHHTGDIYICNCADALMEVFGDKGTCYRMGGDEFLFWGNAIPAGRLTDLEAEFRSRVMEKCREISPLCSISMGHAFATAKDRSLAEVLKRADENMYADKRSMKKGTPGDKES</sequence>
<dbReference type="AlphaFoldDB" id="A0A9D2B2H7"/>
<dbReference type="Proteomes" id="UP000886817">
    <property type="component" value="Unassembled WGS sequence"/>
</dbReference>
<dbReference type="GO" id="GO:0005886">
    <property type="term" value="C:plasma membrane"/>
    <property type="evidence" value="ECO:0007669"/>
    <property type="project" value="TreeGrafter"/>
</dbReference>
<dbReference type="CDD" id="cd01949">
    <property type="entry name" value="GGDEF"/>
    <property type="match status" value="1"/>
</dbReference>
<dbReference type="GO" id="GO:0052621">
    <property type="term" value="F:diguanylate cyclase activity"/>
    <property type="evidence" value="ECO:0007669"/>
    <property type="project" value="TreeGrafter"/>
</dbReference>
<dbReference type="SMART" id="SM00267">
    <property type="entry name" value="GGDEF"/>
    <property type="match status" value="1"/>
</dbReference>
<reference evidence="3" key="1">
    <citation type="journal article" date="2021" name="PeerJ">
        <title>Extensive microbial diversity within the chicken gut microbiome revealed by metagenomics and culture.</title>
        <authorList>
            <person name="Gilroy R."/>
            <person name="Ravi A."/>
            <person name="Getino M."/>
            <person name="Pursley I."/>
            <person name="Horton D.L."/>
            <person name="Alikhan N.F."/>
            <person name="Baker D."/>
            <person name="Gharbi K."/>
            <person name="Hall N."/>
            <person name="Watson M."/>
            <person name="Adriaenssens E.M."/>
            <person name="Foster-Nyarko E."/>
            <person name="Jarju S."/>
            <person name="Secka A."/>
            <person name="Antonio M."/>
            <person name="Oren A."/>
            <person name="Chaudhuri R.R."/>
            <person name="La Ragione R."/>
            <person name="Hildebrand F."/>
            <person name="Pallen M.J."/>
        </authorList>
    </citation>
    <scope>NUCLEOTIDE SEQUENCE</scope>
    <source>
        <strain evidence="3">ChiSjej1B19-8411</strain>
    </source>
</reference>
<evidence type="ECO:0000313" key="3">
    <source>
        <dbReference type="EMBL" id="HIX58748.1"/>
    </source>
</evidence>
<dbReference type="NCBIfam" id="TIGR00254">
    <property type="entry name" value="GGDEF"/>
    <property type="match status" value="1"/>
</dbReference>
<dbReference type="GO" id="GO:0043709">
    <property type="term" value="P:cell adhesion involved in single-species biofilm formation"/>
    <property type="evidence" value="ECO:0007669"/>
    <property type="project" value="TreeGrafter"/>
</dbReference>
<dbReference type="PANTHER" id="PTHR45138">
    <property type="entry name" value="REGULATORY COMPONENTS OF SENSORY TRANSDUCTION SYSTEM"/>
    <property type="match status" value="1"/>
</dbReference>
<protein>
    <submittedName>
        <fullName evidence="3">GGDEF domain-containing protein</fullName>
    </submittedName>
</protein>
<reference evidence="3" key="2">
    <citation type="submission" date="2021-04" db="EMBL/GenBank/DDBJ databases">
        <authorList>
            <person name="Gilroy R."/>
        </authorList>
    </citation>
    <scope>NUCLEOTIDE SEQUENCE</scope>
    <source>
        <strain evidence="3">ChiSjej1B19-8411</strain>
    </source>
</reference>
<feature type="transmembrane region" description="Helical" evidence="1">
    <location>
        <begin position="240"/>
        <end position="259"/>
    </location>
</feature>
<organism evidence="3 4">
    <name type="scientific">Candidatus Blautia gallistercoris</name>
    <dbReference type="NCBI Taxonomy" id="2838490"/>
    <lineage>
        <taxon>Bacteria</taxon>
        <taxon>Bacillati</taxon>
        <taxon>Bacillota</taxon>
        <taxon>Clostridia</taxon>
        <taxon>Lachnospirales</taxon>
        <taxon>Lachnospiraceae</taxon>
        <taxon>Blautia</taxon>
    </lineage>
</organism>
<evidence type="ECO:0000256" key="1">
    <source>
        <dbReference type="SAM" id="Phobius"/>
    </source>
</evidence>
<feature type="transmembrane region" description="Helical" evidence="1">
    <location>
        <begin position="279"/>
        <end position="296"/>
    </location>
</feature>
<accession>A0A9D2B2H7</accession>
<dbReference type="Pfam" id="PF00990">
    <property type="entry name" value="GGDEF"/>
    <property type="match status" value="1"/>
</dbReference>
<evidence type="ECO:0000313" key="4">
    <source>
        <dbReference type="Proteomes" id="UP000886817"/>
    </source>
</evidence>
<keyword evidence="1" id="KW-0812">Transmembrane</keyword>
<dbReference type="EMBL" id="DXEX01000078">
    <property type="protein sequence ID" value="HIX58748.1"/>
    <property type="molecule type" value="Genomic_DNA"/>
</dbReference>
<comment type="caution">
    <text evidence="3">The sequence shown here is derived from an EMBL/GenBank/DDBJ whole genome shotgun (WGS) entry which is preliminary data.</text>
</comment>
<feature type="transmembrane region" description="Helical" evidence="1">
    <location>
        <begin position="365"/>
        <end position="382"/>
    </location>
</feature>
<dbReference type="InterPro" id="IPR043128">
    <property type="entry name" value="Rev_trsase/Diguanyl_cyclase"/>
</dbReference>
<dbReference type="Gene3D" id="3.30.70.270">
    <property type="match status" value="1"/>
</dbReference>
<dbReference type="PANTHER" id="PTHR45138:SF9">
    <property type="entry name" value="DIGUANYLATE CYCLASE DGCM-RELATED"/>
    <property type="match status" value="1"/>
</dbReference>
<dbReference type="InterPro" id="IPR000160">
    <property type="entry name" value="GGDEF_dom"/>
</dbReference>
<dbReference type="GO" id="GO:1902201">
    <property type="term" value="P:negative regulation of bacterial-type flagellum-dependent cell motility"/>
    <property type="evidence" value="ECO:0007669"/>
    <property type="project" value="TreeGrafter"/>
</dbReference>
<keyword evidence="1" id="KW-0472">Membrane</keyword>
<feature type="transmembrane region" description="Helical" evidence="1">
    <location>
        <begin position="335"/>
        <end position="353"/>
    </location>
</feature>
<evidence type="ECO:0000259" key="2">
    <source>
        <dbReference type="PROSITE" id="PS50887"/>
    </source>
</evidence>
<feature type="transmembrane region" description="Helical" evidence="1">
    <location>
        <begin position="180"/>
        <end position="204"/>
    </location>
</feature>
<dbReference type="InterPro" id="IPR029787">
    <property type="entry name" value="Nucleotide_cyclase"/>
</dbReference>
<feature type="transmembrane region" description="Helical" evidence="1">
    <location>
        <begin position="211"/>
        <end position="228"/>
    </location>
</feature>
<dbReference type="InterPro" id="IPR050469">
    <property type="entry name" value="Diguanylate_Cyclase"/>
</dbReference>
<gene>
    <name evidence="3" type="ORF">IAA45_03420</name>
</gene>
<feature type="transmembrane region" description="Helical" evidence="1">
    <location>
        <begin position="302"/>
        <end position="323"/>
    </location>
</feature>
<keyword evidence="1" id="KW-1133">Transmembrane helix</keyword>
<feature type="transmembrane region" description="Helical" evidence="1">
    <location>
        <begin position="9"/>
        <end position="28"/>
    </location>
</feature>
<dbReference type="PROSITE" id="PS50887">
    <property type="entry name" value="GGDEF"/>
    <property type="match status" value="1"/>
</dbReference>
<dbReference type="SUPFAM" id="SSF55073">
    <property type="entry name" value="Nucleotide cyclase"/>
    <property type="match status" value="1"/>
</dbReference>